<evidence type="ECO:0000259" key="9">
    <source>
        <dbReference type="PROSITE" id="PS50109"/>
    </source>
</evidence>
<dbReference type="Gene3D" id="3.30.565.10">
    <property type="entry name" value="Histidine kinase-like ATPase, C-terminal domain"/>
    <property type="match status" value="1"/>
</dbReference>
<comment type="catalytic activity">
    <reaction evidence="1">
        <text>ATP + protein L-histidine = ADP + protein N-phospho-L-histidine.</text>
        <dbReference type="EC" id="2.7.13.3"/>
    </reaction>
</comment>
<comment type="caution">
    <text evidence="10">The sequence shown here is derived from an EMBL/GenBank/DDBJ whole genome shotgun (WGS) entry which is preliminary data.</text>
</comment>
<name>A0ABW3FYA8_9PSEU</name>
<dbReference type="PANTHER" id="PTHR45436:SF5">
    <property type="entry name" value="SENSOR HISTIDINE KINASE TRCS"/>
    <property type="match status" value="1"/>
</dbReference>
<dbReference type="GO" id="GO:0016301">
    <property type="term" value="F:kinase activity"/>
    <property type="evidence" value="ECO:0007669"/>
    <property type="project" value="UniProtKB-KW"/>
</dbReference>
<dbReference type="InterPro" id="IPR050428">
    <property type="entry name" value="TCS_sensor_his_kinase"/>
</dbReference>
<reference evidence="11" key="1">
    <citation type="journal article" date="2019" name="Int. J. Syst. Evol. Microbiol.">
        <title>The Global Catalogue of Microorganisms (GCM) 10K type strain sequencing project: providing services to taxonomists for standard genome sequencing and annotation.</title>
        <authorList>
            <consortium name="The Broad Institute Genomics Platform"/>
            <consortium name="The Broad Institute Genome Sequencing Center for Infectious Disease"/>
            <person name="Wu L."/>
            <person name="Ma J."/>
        </authorList>
    </citation>
    <scope>NUCLEOTIDE SEQUENCE [LARGE SCALE GENOMIC DNA]</scope>
    <source>
        <strain evidence="11">CCUG 56401</strain>
    </source>
</reference>
<evidence type="ECO:0000256" key="8">
    <source>
        <dbReference type="SAM" id="MobiDB-lite"/>
    </source>
</evidence>
<evidence type="ECO:0000313" key="10">
    <source>
        <dbReference type="EMBL" id="MFD0923349.1"/>
    </source>
</evidence>
<dbReference type="InterPro" id="IPR036890">
    <property type="entry name" value="HATPase_C_sf"/>
</dbReference>
<evidence type="ECO:0000256" key="6">
    <source>
        <dbReference type="ARBA" id="ARBA00022777"/>
    </source>
</evidence>
<evidence type="ECO:0000313" key="11">
    <source>
        <dbReference type="Proteomes" id="UP001597018"/>
    </source>
</evidence>
<evidence type="ECO:0000256" key="2">
    <source>
        <dbReference type="ARBA" id="ARBA00012438"/>
    </source>
</evidence>
<sequence length="329" mass="35840">MTRVREMLERSRRILLDGRPRPGAPPQQRSRIAGLVGRDTESDVLAAICADLTARDLRMLDELLNRLEELQAGEQDPDILAQLYRIDHLATRLRRNGENLRVLAGRDAAPAQDAAVALVDVIRAALSSIEQYPRVELGSITRLGVVGLAADDIGRLLAELLDNATAFSPESTVVTVSAHLTERGSVMVRVEDGGDGMAAERLSALNQRLAAAPALDRFAARHTGFEVVRRLAGKHGVRVWLARRAPRGVTASVLLPPALLQEAAGRPARTTAGLPRRVPRDPDAAIRWPSADPARTTDERRAGHRTLLADLDDFAAGQQAARERPQEER</sequence>
<keyword evidence="5" id="KW-0812">Transmembrane</keyword>
<dbReference type="PROSITE" id="PS50109">
    <property type="entry name" value="HIS_KIN"/>
    <property type="match status" value="1"/>
</dbReference>
<evidence type="ECO:0000256" key="4">
    <source>
        <dbReference type="ARBA" id="ARBA00022679"/>
    </source>
</evidence>
<dbReference type="Pfam" id="PF02518">
    <property type="entry name" value="HATPase_c"/>
    <property type="match status" value="1"/>
</dbReference>
<dbReference type="InterPro" id="IPR005467">
    <property type="entry name" value="His_kinase_dom"/>
</dbReference>
<feature type="region of interest" description="Disordered" evidence="8">
    <location>
        <begin position="266"/>
        <end position="329"/>
    </location>
</feature>
<dbReference type="RefSeq" id="WP_263248435.1">
    <property type="nucleotide sequence ID" value="NZ_BAABLT010000049.1"/>
</dbReference>
<dbReference type="EC" id="2.7.13.3" evidence="2"/>
<gene>
    <name evidence="10" type="ORF">ACFQ16_26705</name>
</gene>
<feature type="domain" description="Histidine kinase" evidence="9">
    <location>
        <begin position="153"/>
        <end position="259"/>
    </location>
</feature>
<keyword evidence="11" id="KW-1185">Reference proteome</keyword>
<dbReference type="SUPFAM" id="SSF55874">
    <property type="entry name" value="ATPase domain of HSP90 chaperone/DNA topoisomerase II/histidine kinase"/>
    <property type="match status" value="1"/>
</dbReference>
<keyword evidence="7" id="KW-0472">Membrane</keyword>
<protein>
    <recommendedName>
        <fullName evidence="2">histidine kinase</fullName>
        <ecNumber evidence="2">2.7.13.3</ecNumber>
    </recommendedName>
</protein>
<evidence type="ECO:0000256" key="5">
    <source>
        <dbReference type="ARBA" id="ARBA00022692"/>
    </source>
</evidence>
<dbReference type="SMART" id="SM00387">
    <property type="entry name" value="HATPase_c"/>
    <property type="match status" value="1"/>
</dbReference>
<keyword evidence="3" id="KW-0597">Phosphoprotein</keyword>
<dbReference type="PANTHER" id="PTHR45436">
    <property type="entry name" value="SENSOR HISTIDINE KINASE YKOH"/>
    <property type="match status" value="1"/>
</dbReference>
<evidence type="ECO:0000256" key="3">
    <source>
        <dbReference type="ARBA" id="ARBA00022553"/>
    </source>
</evidence>
<evidence type="ECO:0000256" key="1">
    <source>
        <dbReference type="ARBA" id="ARBA00000085"/>
    </source>
</evidence>
<organism evidence="10 11">
    <name type="scientific">Saccharopolyspora rosea</name>
    <dbReference type="NCBI Taxonomy" id="524884"/>
    <lineage>
        <taxon>Bacteria</taxon>
        <taxon>Bacillati</taxon>
        <taxon>Actinomycetota</taxon>
        <taxon>Actinomycetes</taxon>
        <taxon>Pseudonocardiales</taxon>
        <taxon>Pseudonocardiaceae</taxon>
        <taxon>Saccharopolyspora</taxon>
    </lineage>
</organism>
<proteinExistence type="predicted"/>
<keyword evidence="6 10" id="KW-0418">Kinase</keyword>
<dbReference type="Proteomes" id="UP001597018">
    <property type="component" value="Unassembled WGS sequence"/>
</dbReference>
<keyword evidence="4" id="KW-0808">Transferase</keyword>
<evidence type="ECO:0000256" key="7">
    <source>
        <dbReference type="ARBA" id="ARBA00022989"/>
    </source>
</evidence>
<dbReference type="InterPro" id="IPR003594">
    <property type="entry name" value="HATPase_dom"/>
</dbReference>
<accession>A0ABW3FYA8</accession>
<dbReference type="EMBL" id="JBHTIW010000032">
    <property type="protein sequence ID" value="MFD0923349.1"/>
    <property type="molecule type" value="Genomic_DNA"/>
</dbReference>
<keyword evidence="7" id="KW-1133">Transmembrane helix</keyword>